<feature type="region of interest" description="Disordered" evidence="1">
    <location>
        <begin position="515"/>
        <end position="596"/>
    </location>
</feature>
<dbReference type="EMBL" id="KN835139">
    <property type="protein sequence ID" value="KIK48266.1"/>
    <property type="molecule type" value="Genomic_DNA"/>
</dbReference>
<feature type="region of interest" description="Disordered" evidence="1">
    <location>
        <begin position="178"/>
        <end position="201"/>
    </location>
</feature>
<name>A0A0D0B2N2_9AGAM</name>
<dbReference type="AlphaFoldDB" id="A0A0D0B2N2"/>
<sequence length="703" mass="76261">MLSLTSKVANVSIFDQVSRNLASIGCIPLADYLYGSQSIPAPGPTPPAPQETLSTPQNTPIQRPQLPTPAITKTSVDTVSANAISRLHQTSQRTFGSIVPLNFEFIEEAGQRSKKCILTISRPNGSTRSYATDPIYSRKSDAKSAAATLAIEMGALDFIIQGDPEELKPKRGLVLASINSSQNRERPRADIESTDDPDGNNAIEQIETCYAEWRGGSIAPHWVALLEPKVGHTQGCALRIELSPHVIKVYASDTIYNTYNEAKVACAEAALCEGVLDFIKHGNGQVRPASPQLYSHPSSSDINSVSANKQPPLTLQAFYDSLPRPFPESFESKDANEFGAPGYMNTLVQNARGGKLTMTFIFTSDGTPGLHGCFLRLERPTEYRAYIVDPRFPKRADAKAAVCLQALSHGAGEYMRTIGKAVEARVTPLMKTWVNDQIYPVLLSEYNKLRGRHPNFTYEKEKDAFGCTMTLHLTADPTPDQTRTWTVSNDYRNKGDAKVAVICIAIEQGAMEFIRFRGEPPPPGYTTPYSLETFDPESSQKSNGKRKMVEDAHSQGEREKPAKRQKKAKLEGAGLPTTKHGNKKEKGSTHTHSTLESGIICAGQTSRKGYVSAPYQPGLGDESGSGTAYPLPQVPPNPIPPTRPDQMSMPPYAYSSVQGGHRRPLSAQAFAGASGSGTGFGGGGFMGAKRLRVSSELEPGEVI</sequence>
<reference evidence="3" key="2">
    <citation type="submission" date="2015-01" db="EMBL/GenBank/DDBJ databases">
        <title>Evolutionary Origins and Diversification of the Mycorrhizal Mutualists.</title>
        <authorList>
            <consortium name="DOE Joint Genome Institute"/>
            <consortium name="Mycorrhizal Genomics Consortium"/>
            <person name="Kohler A."/>
            <person name="Kuo A."/>
            <person name="Nagy L.G."/>
            <person name="Floudas D."/>
            <person name="Copeland A."/>
            <person name="Barry K.W."/>
            <person name="Cichocki N."/>
            <person name="Veneault-Fourrey C."/>
            <person name="LaButti K."/>
            <person name="Lindquist E.A."/>
            <person name="Lipzen A."/>
            <person name="Lundell T."/>
            <person name="Morin E."/>
            <person name="Murat C."/>
            <person name="Riley R."/>
            <person name="Ohm R."/>
            <person name="Sun H."/>
            <person name="Tunlid A."/>
            <person name="Henrissat B."/>
            <person name="Grigoriev I.V."/>
            <person name="Hibbett D.S."/>
            <person name="Martin F."/>
        </authorList>
    </citation>
    <scope>NUCLEOTIDE SEQUENCE [LARGE SCALE GENOMIC DNA]</scope>
    <source>
        <strain evidence="3">UH-Slu-Lm8-n1</strain>
    </source>
</reference>
<evidence type="ECO:0000256" key="1">
    <source>
        <dbReference type="SAM" id="MobiDB-lite"/>
    </source>
</evidence>
<evidence type="ECO:0000313" key="3">
    <source>
        <dbReference type="Proteomes" id="UP000054485"/>
    </source>
</evidence>
<dbReference type="STRING" id="930992.A0A0D0B2N2"/>
<gene>
    <name evidence="2" type="ORF">CY34DRAFT_798364</name>
</gene>
<feature type="region of interest" description="Disordered" evidence="1">
    <location>
        <begin position="629"/>
        <end position="660"/>
    </location>
</feature>
<proteinExistence type="predicted"/>
<reference evidence="2 3" key="1">
    <citation type="submission" date="2014-04" db="EMBL/GenBank/DDBJ databases">
        <authorList>
            <consortium name="DOE Joint Genome Institute"/>
            <person name="Kuo A."/>
            <person name="Ruytinx J."/>
            <person name="Rineau F."/>
            <person name="Colpaert J."/>
            <person name="Kohler A."/>
            <person name="Nagy L.G."/>
            <person name="Floudas D."/>
            <person name="Copeland A."/>
            <person name="Barry K.W."/>
            <person name="Cichocki N."/>
            <person name="Veneault-Fourrey C."/>
            <person name="LaButti K."/>
            <person name="Lindquist E.A."/>
            <person name="Lipzen A."/>
            <person name="Lundell T."/>
            <person name="Morin E."/>
            <person name="Murat C."/>
            <person name="Sun H."/>
            <person name="Tunlid A."/>
            <person name="Henrissat B."/>
            <person name="Grigoriev I.V."/>
            <person name="Hibbett D.S."/>
            <person name="Martin F."/>
            <person name="Nordberg H.P."/>
            <person name="Cantor M.N."/>
            <person name="Hua S.X."/>
        </authorList>
    </citation>
    <scope>NUCLEOTIDE SEQUENCE [LARGE SCALE GENOMIC DNA]</scope>
    <source>
        <strain evidence="2 3">UH-Slu-Lm8-n1</strain>
    </source>
</reference>
<organism evidence="2 3">
    <name type="scientific">Suillus luteus UH-Slu-Lm8-n1</name>
    <dbReference type="NCBI Taxonomy" id="930992"/>
    <lineage>
        <taxon>Eukaryota</taxon>
        <taxon>Fungi</taxon>
        <taxon>Dikarya</taxon>
        <taxon>Basidiomycota</taxon>
        <taxon>Agaricomycotina</taxon>
        <taxon>Agaricomycetes</taxon>
        <taxon>Agaricomycetidae</taxon>
        <taxon>Boletales</taxon>
        <taxon>Suillineae</taxon>
        <taxon>Suillaceae</taxon>
        <taxon>Suillus</taxon>
    </lineage>
</organism>
<dbReference type="InParanoid" id="A0A0D0B2N2"/>
<feature type="compositionally biased region" description="Polar residues" evidence="1">
    <location>
        <begin position="51"/>
        <end position="62"/>
    </location>
</feature>
<feature type="compositionally biased region" description="Pro residues" evidence="1">
    <location>
        <begin position="632"/>
        <end position="643"/>
    </location>
</feature>
<dbReference type="Proteomes" id="UP000054485">
    <property type="component" value="Unassembled WGS sequence"/>
</dbReference>
<dbReference type="OrthoDB" id="3254160at2759"/>
<accession>A0A0D0B2N2</accession>
<evidence type="ECO:0000313" key="2">
    <source>
        <dbReference type="EMBL" id="KIK48266.1"/>
    </source>
</evidence>
<keyword evidence="3" id="KW-1185">Reference proteome</keyword>
<dbReference type="HOGENOM" id="CLU_392406_0_0_1"/>
<feature type="region of interest" description="Disordered" evidence="1">
    <location>
        <begin position="38"/>
        <end position="68"/>
    </location>
</feature>
<protein>
    <submittedName>
        <fullName evidence="2">Uncharacterized protein</fullName>
    </submittedName>
</protein>
<feature type="compositionally biased region" description="Basic and acidic residues" evidence="1">
    <location>
        <begin position="547"/>
        <end position="562"/>
    </location>
</feature>